<accession>A0A518BE41</accession>
<evidence type="ECO:0008006" key="4">
    <source>
        <dbReference type="Google" id="ProtNLM"/>
    </source>
</evidence>
<protein>
    <recommendedName>
        <fullName evidence="4">DUF4240 domain-containing protein</fullName>
    </recommendedName>
</protein>
<organism evidence="2 3">
    <name type="scientific">Engelhardtia mirabilis</name>
    <dbReference type="NCBI Taxonomy" id="2528011"/>
    <lineage>
        <taxon>Bacteria</taxon>
        <taxon>Pseudomonadati</taxon>
        <taxon>Planctomycetota</taxon>
        <taxon>Planctomycetia</taxon>
        <taxon>Planctomycetia incertae sedis</taxon>
        <taxon>Engelhardtia</taxon>
    </lineage>
</organism>
<gene>
    <name evidence="2" type="ORF">Pla133_03140</name>
</gene>
<feature type="region of interest" description="Disordered" evidence="1">
    <location>
        <begin position="197"/>
        <end position="233"/>
    </location>
</feature>
<dbReference type="EMBL" id="CP036287">
    <property type="protein sequence ID" value="QDU65250.1"/>
    <property type="molecule type" value="Genomic_DNA"/>
</dbReference>
<evidence type="ECO:0000313" key="3">
    <source>
        <dbReference type="Proteomes" id="UP000316921"/>
    </source>
</evidence>
<proteinExistence type="predicted"/>
<dbReference type="KEGG" id="pbap:Pla133_03140"/>
<dbReference type="AlphaFoldDB" id="A0A518BE41"/>
<evidence type="ECO:0000256" key="1">
    <source>
        <dbReference type="SAM" id="MobiDB-lite"/>
    </source>
</evidence>
<sequence length="233" mass="26035">MTTPPPSGMQPTAQSAFQPSADASWVWSLAERDAGQVRERLVEHDSIHLQAGTAIRLRETFLLLDPERVFRRTCGRVAIAAERAKGDAPPEEQLLAWFNARIDEAAKDCLNKDELALRDGLTFADDLVHYDFFVKTCMVIPENGLFVSVNFNGLPADCRQTFFALFIDHRSIAEALEMGLGPEERLRHNAQRALDAAAGISPRSPSWREVQDDTIGPWWAQDDAFDEPAKDQS</sequence>
<reference evidence="2 3" key="1">
    <citation type="submission" date="2019-02" db="EMBL/GenBank/DDBJ databases">
        <title>Deep-cultivation of Planctomycetes and their phenomic and genomic characterization uncovers novel biology.</title>
        <authorList>
            <person name="Wiegand S."/>
            <person name="Jogler M."/>
            <person name="Boedeker C."/>
            <person name="Pinto D."/>
            <person name="Vollmers J."/>
            <person name="Rivas-Marin E."/>
            <person name="Kohn T."/>
            <person name="Peeters S.H."/>
            <person name="Heuer A."/>
            <person name="Rast P."/>
            <person name="Oberbeckmann S."/>
            <person name="Bunk B."/>
            <person name="Jeske O."/>
            <person name="Meyerdierks A."/>
            <person name="Storesund J.E."/>
            <person name="Kallscheuer N."/>
            <person name="Luecker S."/>
            <person name="Lage O.M."/>
            <person name="Pohl T."/>
            <person name="Merkel B.J."/>
            <person name="Hornburger P."/>
            <person name="Mueller R.-W."/>
            <person name="Bruemmer F."/>
            <person name="Labrenz M."/>
            <person name="Spormann A.M."/>
            <person name="Op den Camp H."/>
            <person name="Overmann J."/>
            <person name="Amann R."/>
            <person name="Jetten M.S.M."/>
            <person name="Mascher T."/>
            <person name="Medema M.H."/>
            <person name="Devos D.P."/>
            <person name="Kaster A.-K."/>
            <person name="Ovreas L."/>
            <person name="Rohde M."/>
            <person name="Galperin M.Y."/>
            <person name="Jogler C."/>
        </authorList>
    </citation>
    <scope>NUCLEOTIDE SEQUENCE [LARGE SCALE GENOMIC DNA]</scope>
    <source>
        <strain evidence="2 3">Pla133</strain>
    </source>
</reference>
<keyword evidence="3" id="KW-1185">Reference proteome</keyword>
<name>A0A518BE41_9BACT</name>
<evidence type="ECO:0000313" key="2">
    <source>
        <dbReference type="EMBL" id="QDU65250.1"/>
    </source>
</evidence>
<dbReference type="Proteomes" id="UP000316921">
    <property type="component" value="Chromosome"/>
</dbReference>